<evidence type="ECO:0000256" key="1">
    <source>
        <dbReference type="SAM" id="MobiDB-lite"/>
    </source>
</evidence>
<evidence type="ECO:0000256" key="2">
    <source>
        <dbReference type="SAM" id="Phobius"/>
    </source>
</evidence>
<feature type="domain" description="DUF6534" evidence="3">
    <location>
        <begin position="191"/>
        <end position="277"/>
    </location>
</feature>
<feature type="transmembrane region" description="Helical" evidence="2">
    <location>
        <begin position="89"/>
        <end position="114"/>
    </location>
</feature>
<evidence type="ECO:0000313" key="4">
    <source>
        <dbReference type="EMBL" id="TEB33965.1"/>
    </source>
</evidence>
<comment type="caution">
    <text evidence="4">The sequence shown here is derived from an EMBL/GenBank/DDBJ whole genome shotgun (WGS) entry which is preliminary data.</text>
</comment>
<feature type="transmembrane region" description="Helical" evidence="2">
    <location>
        <begin position="20"/>
        <end position="41"/>
    </location>
</feature>
<keyword evidence="2" id="KW-1133">Transmembrane helix</keyword>
<dbReference type="PANTHER" id="PTHR40465:SF1">
    <property type="entry name" value="DUF6534 DOMAIN-CONTAINING PROTEIN"/>
    <property type="match status" value="1"/>
</dbReference>
<dbReference type="AlphaFoldDB" id="A0A4Y7TIF5"/>
<feature type="transmembrane region" description="Helical" evidence="2">
    <location>
        <begin position="53"/>
        <end position="77"/>
    </location>
</feature>
<gene>
    <name evidence="4" type="ORF">FA13DRAFT_1789750</name>
</gene>
<keyword evidence="2" id="KW-0812">Transmembrane</keyword>
<dbReference type="PANTHER" id="PTHR40465">
    <property type="entry name" value="CHROMOSOME 1, WHOLE GENOME SHOTGUN SEQUENCE"/>
    <property type="match status" value="1"/>
</dbReference>
<dbReference type="OrthoDB" id="2743740at2759"/>
<evidence type="ECO:0000259" key="3">
    <source>
        <dbReference type="Pfam" id="PF20152"/>
    </source>
</evidence>
<feature type="transmembrane region" description="Helical" evidence="2">
    <location>
        <begin position="251"/>
        <end position="273"/>
    </location>
</feature>
<dbReference type="Proteomes" id="UP000298030">
    <property type="component" value="Unassembled WGS sequence"/>
</dbReference>
<name>A0A4Y7TIF5_COPMI</name>
<feature type="transmembrane region" description="Helical" evidence="2">
    <location>
        <begin position="218"/>
        <end position="245"/>
    </location>
</feature>
<feature type="compositionally biased region" description="Basic and acidic residues" evidence="1">
    <location>
        <begin position="328"/>
        <end position="337"/>
    </location>
</feature>
<feature type="region of interest" description="Disordered" evidence="1">
    <location>
        <begin position="305"/>
        <end position="337"/>
    </location>
</feature>
<feature type="transmembrane region" description="Helical" evidence="2">
    <location>
        <begin position="181"/>
        <end position="206"/>
    </location>
</feature>
<keyword evidence="2" id="KW-0472">Membrane</keyword>
<dbReference type="InterPro" id="IPR045339">
    <property type="entry name" value="DUF6534"/>
</dbReference>
<reference evidence="4 5" key="1">
    <citation type="journal article" date="2019" name="Nat. Ecol. Evol.">
        <title>Megaphylogeny resolves global patterns of mushroom evolution.</title>
        <authorList>
            <person name="Varga T."/>
            <person name="Krizsan K."/>
            <person name="Foldi C."/>
            <person name="Dima B."/>
            <person name="Sanchez-Garcia M."/>
            <person name="Sanchez-Ramirez S."/>
            <person name="Szollosi G.J."/>
            <person name="Szarkandi J.G."/>
            <person name="Papp V."/>
            <person name="Albert L."/>
            <person name="Andreopoulos W."/>
            <person name="Angelini C."/>
            <person name="Antonin V."/>
            <person name="Barry K.W."/>
            <person name="Bougher N.L."/>
            <person name="Buchanan P."/>
            <person name="Buyck B."/>
            <person name="Bense V."/>
            <person name="Catcheside P."/>
            <person name="Chovatia M."/>
            <person name="Cooper J."/>
            <person name="Damon W."/>
            <person name="Desjardin D."/>
            <person name="Finy P."/>
            <person name="Geml J."/>
            <person name="Haridas S."/>
            <person name="Hughes K."/>
            <person name="Justo A."/>
            <person name="Karasinski D."/>
            <person name="Kautmanova I."/>
            <person name="Kiss B."/>
            <person name="Kocsube S."/>
            <person name="Kotiranta H."/>
            <person name="LaButti K.M."/>
            <person name="Lechner B.E."/>
            <person name="Liimatainen K."/>
            <person name="Lipzen A."/>
            <person name="Lukacs Z."/>
            <person name="Mihaltcheva S."/>
            <person name="Morgado L.N."/>
            <person name="Niskanen T."/>
            <person name="Noordeloos M.E."/>
            <person name="Ohm R.A."/>
            <person name="Ortiz-Santana B."/>
            <person name="Ovrebo C."/>
            <person name="Racz N."/>
            <person name="Riley R."/>
            <person name="Savchenko A."/>
            <person name="Shiryaev A."/>
            <person name="Soop K."/>
            <person name="Spirin V."/>
            <person name="Szebenyi C."/>
            <person name="Tomsovsky M."/>
            <person name="Tulloss R.E."/>
            <person name="Uehling J."/>
            <person name="Grigoriev I.V."/>
            <person name="Vagvolgyi C."/>
            <person name="Papp T."/>
            <person name="Martin F.M."/>
            <person name="Miettinen O."/>
            <person name="Hibbett D.S."/>
            <person name="Nagy L.G."/>
        </authorList>
    </citation>
    <scope>NUCLEOTIDE SEQUENCE [LARGE SCALE GENOMIC DNA]</scope>
    <source>
        <strain evidence="4 5">FP101781</strain>
    </source>
</reference>
<evidence type="ECO:0000313" key="5">
    <source>
        <dbReference type="Proteomes" id="UP000298030"/>
    </source>
</evidence>
<accession>A0A4Y7TIF5</accession>
<dbReference type="STRING" id="71717.A0A4Y7TIF5"/>
<sequence>MAPHHYPDVISIHETFGAGLVGALVNAIMYGLTTLQTYLYYMYYPKDGRTNKLLVAIVWVIDTVHTVLVSMCIYFYLVSNYDNPEGLKAGHWTLFTSILCNVLISCLVQSFFLVRIYELAPPRAKWWLGGVLGFIVFAHLVFGILTVAYCFIKKDFSRLSEFTVCADLFGDVFRSDPSFKLFAATPFAITAVLADVLIAGSLCVLLHGSRTGFRSTDALVTTLIVYAVNRCLLTALMAIIEVIVFSLKSYALWYLAIDFVIGKLYANSFLATLNSRQALRSISGSNRSDTNYTDIEFESRPSGHVLDLRSRGSTANSKSTHSGSAGERSTHFQAETDTKIKADTPIEVFEATPTTKFS</sequence>
<dbReference type="EMBL" id="QPFP01000011">
    <property type="protein sequence ID" value="TEB33965.1"/>
    <property type="molecule type" value="Genomic_DNA"/>
</dbReference>
<dbReference type="Pfam" id="PF20152">
    <property type="entry name" value="DUF6534"/>
    <property type="match status" value="1"/>
</dbReference>
<feature type="transmembrane region" description="Helical" evidence="2">
    <location>
        <begin position="126"/>
        <end position="152"/>
    </location>
</feature>
<protein>
    <recommendedName>
        <fullName evidence="3">DUF6534 domain-containing protein</fullName>
    </recommendedName>
</protein>
<organism evidence="4 5">
    <name type="scientific">Coprinellus micaceus</name>
    <name type="common">Glistening ink-cap mushroom</name>
    <name type="synonym">Coprinus micaceus</name>
    <dbReference type="NCBI Taxonomy" id="71717"/>
    <lineage>
        <taxon>Eukaryota</taxon>
        <taxon>Fungi</taxon>
        <taxon>Dikarya</taxon>
        <taxon>Basidiomycota</taxon>
        <taxon>Agaricomycotina</taxon>
        <taxon>Agaricomycetes</taxon>
        <taxon>Agaricomycetidae</taxon>
        <taxon>Agaricales</taxon>
        <taxon>Agaricineae</taxon>
        <taxon>Psathyrellaceae</taxon>
        <taxon>Coprinellus</taxon>
    </lineage>
</organism>
<proteinExistence type="predicted"/>
<keyword evidence="5" id="KW-1185">Reference proteome</keyword>
<feature type="compositionally biased region" description="Polar residues" evidence="1">
    <location>
        <begin position="311"/>
        <end position="323"/>
    </location>
</feature>